<gene>
    <name evidence="2" type="ORF">QE380_001763</name>
</gene>
<feature type="signal peptide" evidence="1">
    <location>
        <begin position="1"/>
        <end position="22"/>
    </location>
</feature>
<dbReference type="EMBL" id="JAUTBK010000002">
    <property type="protein sequence ID" value="MDQ1208840.1"/>
    <property type="molecule type" value="Genomic_DNA"/>
</dbReference>
<evidence type="ECO:0000313" key="2">
    <source>
        <dbReference type="EMBL" id="MDQ1208840.1"/>
    </source>
</evidence>
<evidence type="ECO:0000256" key="1">
    <source>
        <dbReference type="SAM" id="SignalP"/>
    </source>
</evidence>
<keyword evidence="1" id="KW-0732">Signal</keyword>
<accession>A0ABU0UWA5</accession>
<dbReference type="RefSeq" id="WP_307003346.1">
    <property type="nucleotide sequence ID" value="NZ_JAUTBK010000002.1"/>
</dbReference>
<evidence type="ECO:0000313" key="3">
    <source>
        <dbReference type="Proteomes" id="UP001233360"/>
    </source>
</evidence>
<protein>
    <submittedName>
        <fullName evidence="2">Uncharacterized protein</fullName>
    </submittedName>
</protein>
<sequence>MRNRFKPVTLAMVIGSALMLTACHKNQEKTDTEQASSQQQNTMKELQTPPVKTFAATPEDAHDVAILEDFDRRFSEMNDEMEAELVRMQKNGDLTTEFERSRKRDTVHSAMQMLKALDLKTEQGRYIQGLFYQYWENQAKIYQNTDTSSAASQTSASPTTQGLGDFLHAQEQLRHWKSSLTPKS</sequence>
<comment type="caution">
    <text evidence="2">The sequence shown here is derived from an EMBL/GenBank/DDBJ whole genome shotgun (WGS) entry which is preliminary data.</text>
</comment>
<dbReference type="Proteomes" id="UP001233360">
    <property type="component" value="Unassembled WGS sequence"/>
</dbReference>
<feature type="chain" id="PRO_5045919963" evidence="1">
    <location>
        <begin position="23"/>
        <end position="184"/>
    </location>
</feature>
<proteinExistence type="predicted"/>
<reference evidence="2 3" key="1">
    <citation type="submission" date="2023-07" db="EMBL/GenBank/DDBJ databases">
        <title>Functional and genomic diversity of the sorghum phyllosphere microbiome.</title>
        <authorList>
            <person name="Shade A."/>
        </authorList>
    </citation>
    <scope>NUCLEOTIDE SEQUENCE [LARGE SCALE GENOMIC DNA]</scope>
    <source>
        <strain evidence="2 3">SORGH_AS_0887</strain>
    </source>
</reference>
<dbReference type="PROSITE" id="PS51257">
    <property type="entry name" value="PROKAR_LIPOPROTEIN"/>
    <property type="match status" value="1"/>
</dbReference>
<organism evidence="2 3">
    <name type="scientific">Acinetobacter baylyi</name>
    <dbReference type="NCBI Taxonomy" id="202950"/>
    <lineage>
        <taxon>Bacteria</taxon>
        <taxon>Pseudomonadati</taxon>
        <taxon>Pseudomonadota</taxon>
        <taxon>Gammaproteobacteria</taxon>
        <taxon>Moraxellales</taxon>
        <taxon>Moraxellaceae</taxon>
        <taxon>Acinetobacter</taxon>
    </lineage>
</organism>
<name>A0ABU0UWA5_ACIBI</name>
<keyword evidence="3" id="KW-1185">Reference proteome</keyword>